<protein>
    <submittedName>
        <fullName evidence="7">TonB-dependent receptor</fullName>
    </submittedName>
</protein>
<keyword evidence="2" id="KW-0472">Membrane</keyword>
<evidence type="ECO:0000313" key="8">
    <source>
        <dbReference type="Proteomes" id="UP000005580"/>
    </source>
</evidence>
<dbReference type="Pfam" id="PF07715">
    <property type="entry name" value="Plug"/>
    <property type="match status" value="1"/>
</dbReference>
<proteinExistence type="predicted"/>
<dbReference type="Proteomes" id="UP000005580">
    <property type="component" value="Unassembled WGS sequence"/>
</dbReference>
<keyword evidence="4" id="KW-0732">Signal</keyword>
<evidence type="ECO:0000259" key="5">
    <source>
        <dbReference type="Pfam" id="PF07715"/>
    </source>
</evidence>
<dbReference type="InterPro" id="IPR008969">
    <property type="entry name" value="CarboxyPept-like_regulatory"/>
</dbReference>
<dbReference type="eggNOG" id="COG4771">
    <property type="taxonomic scope" value="Bacteria"/>
</dbReference>
<evidence type="ECO:0000256" key="1">
    <source>
        <dbReference type="ARBA" id="ARBA00004442"/>
    </source>
</evidence>
<keyword evidence="7" id="KW-0675">Receptor</keyword>
<dbReference type="EMBL" id="AEPE02000002">
    <property type="protein sequence ID" value="EFZ38215.1"/>
    <property type="molecule type" value="Genomic_DNA"/>
</dbReference>
<feature type="chain" id="PRO_5003224078" evidence="4">
    <location>
        <begin position="29"/>
        <end position="807"/>
    </location>
</feature>
<dbReference type="STRING" id="28134.SAMN05444288_0291"/>
<dbReference type="InterPro" id="IPR012910">
    <property type="entry name" value="Plug_dom"/>
</dbReference>
<dbReference type="AlphaFoldDB" id="E7RN84"/>
<comment type="subcellular location">
    <subcellularLocation>
        <location evidence="1">Cell outer membrane</location>
    </subcellularLocation>
</comment>
<dbReference type="Pfam" id="PF13620">
    <property type="entry name" value="CarboxypepD_reg"/>
    <property type="match status" value="1"/>
</dbReference>
<dbReference type="InterPro" id="IPR037066">
    <property type="entry name" value="Plug_dom_sf"/>
</dbReference>
<keyword evidence="3" id="KW-0998">Cell outer membrane</keyword>
<dbReference type="Pfam" id="PF14905">
    <property type="entry name" value="OMP_b-brl_3"/>
    <property type="match status" value="1"/>
</dbReference>
<evidence type="ECO:0000256" key="3">
    <source>
        <dbReference type="ARBA" id="ARBA00023237"/>
    </source>
</evidence>
<evidence type="ECO:0000256" key="2">
    <source>
        <dbReference type="ARBA" id="ARBA00023136"/>
    </source>
</evidence>
<sequence>MSHIVNKNFMKKFFLLSMMLLLVTRIWAQNITGTVVNEKLSPVSFANISLLRADSSFVSGAKTDVRGVFRILKTAGAKFLKISCVGYQTKIVACDSTVMGNIILKSEVKTLGEVEVISQQQLIKQEADKLSYAVEKDPDAATVTVMEMLRKVPLVAVDGQDNITVKGSSTFKIYKNGHPDASLSTNPKEVLKAIPANMIKRIEVITEPGAKYDAEGATAILNIVMKENSQIKGVTATVTARSSSRKGAMASTYLAAQIGKLVVSVDYTFSRQSKEQTRTESENTQQFKNTGNTLAVNSQGTNAGNVHFASVMASYDIDSLNLMTLSADGYGYTFDLNRTSNTSMTGADGRLLYRYASDYRSPGYSFANWNGRFDYEHRTHLKDEVFTFSYMLSTTKQTTSSNTAYSDMINMPVSYSGYAQNSRERFYEHTLQADYVRPVSKFHKIEMGGKYICRLNKSHTMLVYNGTANNVDRRFDHNTQVAAAYLSYMFTKDKWSARAGLRYEYSYLDARYPDGTGTDFHRDLNDWVPSASITYRISAANSLKVSYATSINRPGISYLNPAVVSTPTYVSYGNSDLSSSRNTSFGVTFMHIGPKITWHLNPFYEFADNRISSMRFAKDDVVYHTYGNILRYRKAALSFYTRWQATKTTTLMLNSSLNYLYNNNPNEGLTMHKWYGEAYTNLSQKLPLGLQLGVYAGGILGHQVSGVYGYNDGYRYHGVSLQRSFLKEDRLTVRLIASDVFNGNRIRYRTFTTQGDYTGLNCSYFPGATVSFSVSYRIGKLKGQVKKTEKTIDNNDVVGGLSRNVDK</sequence>
<reference evidence="7" key="1">
    <citation type="submission" date="2011-01" db="EMBL/GenBank/DDBJ databases">
        <authorList>
            <person name="Muzny D."/>
            <person name="Qin X."/>
            <person name="Buhay C."/>
            <person name="Dugan-Rocha S."/>
            <person name="Ding Y."/>
            <person name="Chen G."/>
            <person name="Hawes A."/>
            <person name="Holder M."/>
            <person name="Jhangiani S."/>
            <person name="Johnson A."/>
            <person name="Khan Z."/>
            <person name="Li Z."/>
            <person name="Liu W."/>
            <person name="Liu X."/>
            <person name="Perez L."/>
            <person name="Shen H."/>
            <person name="Wang Q."/>
            <person name="Watt J."/>
            <person name="Xi L."/>
            <person name="Xin Y."/>
            <person name="Zhou J."/>
            <person name="Deng J."/>
            <person name="Jiang H."/>
            <person name="Liu Y."/>
            <person name="Qu J."/>
            <person name="Song X.-Z."/>
            <person name="Zhang L."/>
            <person name="Villasana D."/>
            <person name="Johnson A."/>
            <person name="Liu J."/>
            <person name="Liyanage D."/>
            <person name="Lorensuhewa L."/>
            <person name="Robinson T."/>
            <person name="Song A."/>
            <person name="Song B.-B."/>
            <person name="Dinh H."/>
            <person name="Thornton R."/>
            <person name="Coyle M."/>
            <person name="Francisco L."/>
            <person name="Jackson L."/>
            <person name="Javaid M."/>
            <person name="Korchina V."/>
            <person name="Kovar C."/>
            <person name="Mata R."/>
            <person name="Mathew T."/>
            <person name="Ngo R."/>
            <person name="Nguyen L."/>
            <person name="Nguyen N."/>
            <person name="Okwuonu G."/>
            <person name="Ongeri F."/>
            <person name="Pham C."/>
            <person name="Simmons D."/>
            <person name="Wilczek-Boney K."/>
            <person name="Hale W."/>
            <person name="Jakkamsetti A."/>
            <person name="Pham P."/>
            <person name="Ruth R."/>
            <person name="San Lucas F."/>
            <person name="Warren J."/>
            <person name="Zhang J."/>
            <person name="Zhao Z."/>
            <person name="Zhou C."/>
            <person name="Zhu D."/>
            <person name="Lee S."/>
            <person name="Bess C."/>
            <person name="Blankenburg K."/>
            <person name="Forbes L."/>
            <person name="Fu Q."/>
            <person name="Gubbala S."/>
            <person name="Hirani K."/>
            <person name="Jayaseelan J.C."/>
            <person name="Lara F."/>
            <person name="Munidasa M."/>
            <person name="Palculict T."/>
            <person name="Patil S."/>
            <person name="Pu L.-L."/>
            <person name="Saada N."/>
            <person name="Tang L."/>
            <person name="Weissenberger G."/>
            <person name="Zhu Y."/>
            <person name="Hemphill L."/>
            <person name="Shang Y."/>
            <person name="Youmans B."/>
            <person name="Ayvaz T."/>
            <person name="Ross M."/>
            <person name="Santibanez J."/>
            <person name="Aqrawi P."/>
            <person name="Gross S."/>
            <person name="Joshi V."/>
            <person name="Fowler G."/>
            <person name="Nazareth L."/>
            <person name="Reid J."/>
            <person name="Worley K."/>
            <person name="Petrosino J."/>
            <person name="Highlander S."/>
            <person name="Gibbs R."/>
        </authorList>
    </citation>
    <scope>NUCLEOTIDE SEQUENCE [LARGE SCALE GENOMIC DNA]</scope>
    <source>
        <strain evidence="7">ATCC 33269</strain>
    </source>
</reference>
<evidence type="ECO:0000313" key="7">
    <source>
        <dbReference type="EMBL" id="EFZ38215.1"/>
    </source>
</evidence>
<evidence type="ECO:0000259" key="6">
    <source>
        <dbReference type="Pfam" id="PF14905"/>
    </source>
</evidence>
<dbReference type="PANTHER" id="PTHR40980">
    <property type="entry name" value="PLUG DOMAIN-CONTAINING PROTEIN"/>
    <property type="match status" value="1"/>
</dbReference>
<gene>
    <name evidence="7" type="ORF">HMPREF0663_10584</name>
</gene>
<dbReference type="PANTHER" id="PTHR40980:SF3">
    <property type="entry name" value="TONB-DEPENDENT RECEPTOR-LIKE BETA-BARREL DOMAIN-CONTAINING PROTEIN"/>
    <property type="match status" value="1"/>
</dbReference>
<dbReference type="InterPro" id="IPR041700">
    <property type="entry name" value="OMP_b-brl_3"/>
</dbReference>
<dbReference type="Gene3D" id="2.40.170.20">
    <property type="entry name" value="TonB-dependent receptor, beta-barrel domain"/>
    <property type="match status" value="1"/>
</dbReference>
<comment type="caution">
    <text evidence="7">The sequence shown here is derived from an EMBL/GenBank/DDBJ whole genome shotgun (WGS) entry which is preliminary data.</text>
</comment>
<dbReference type="Gene3D" id="2.170.130.10">
    <property type="entry name" value="TonB-dependent receptor, plug domain"/>
    <property type="match status" value="1"/>
</dbReference>
<feature type="domain" description="Outer membrane protein beta-barrel" evidence="6">
    <location>
        <begin position="382"/>
        <end position="776"/>
    </location>
</feature>
<evidence type="ECO:0000256" key="4">
    <source>
        <dbReference type="SAM" id="SignalP"/>
    </source>
</evidence>
<dbReference type="SUPFAM" id="SSF49464">
    <property type="entry name" value="Carboxypeptidase regulatory domain-like"/>
    <property type="match status" value="1"/>
</dbReference>
<accession>E7RN84</accession>
<name>E7RN84_9BACT</name>
<feature type="signal peptide" evidence="4">
    <location>
        <begin position="1"/>
        <end position="28"/>
    </location>
</feature>
<dbReference type="HOGENOM" id="CLU_017617_0_1_10"/>
<keyword evidence="8" id="KW-1185">Reference proteome</keyword>
<dbReference type="InterPro" id="IPR036942">
    <property type="entry name" value="Beta-barrel_TonB_sf"/>
</dbReference>
<organism evidence="7 8">
    <name type="scientific">Hoylesella oralis ATCC 33269</name>
    <dbReference type="NCBI Taxonomy" id="873533"/>
    <lineage>
        <taxon>Bacteria</taxon>
        <taxon>Pseudomonadati</taxon>
        <taxon>Bacteroidota</taxon>
        <taxon>Bacteroidia</taxon>
        <taxon>Bacteroidales</taxon>
        <taxon>Prevotellaceae</taxon>
        <taxon>Hoylesella</taxon>
    </lineage>
</organism>
<dbReference type="GO" id="GO:0009279">
    <property type="term" value="C:cell outer membrane"/>
    <property type="evidence" value="ECO:0007669"/>
    <property type="project" value="UniProtKB-SubCell"/>
</dbReference>
<feature type="domain" description="TonB-dependent receptor plug" evidence="5">
    <location>
        <begin position="110"/>
        <end position="216"/>
    </location>
</feature>
<dbReference type="SUPFAM" id="SSF56935">
    <property type="entry name" value="Porins"/>
    <property type="match status" value="1"/>
</dbReference>